<name>A0ABM0MET3_SACKO</name>
<dbReference type="PROSITE" id="PS50016">
    <property type="entry name" value="ZF_PHD_2"/>
    <property type="match status" value="1"/>
</dbReference>
<keyword evidence="7" id="KW-0805">Transcription regulation</keyword>
<reference evidence="16" key="1">
    <citation type="submission" date="2025-08" db="UniProtKB">
        <authorList>
            <consortium name="RefSeq"/>
        </authorList>
    </citation>
    <scope>IDENTIFICATION</scope>
    <source>
        <tissue evidence="16">Testes</tissue>
    </source>
</reference>
<proteinExistence type="inferred from homology"/>
<dbReference type="InterPro" id="IPR001374">
    <property type="entry name" value="R3H_dom"/>
</dbReference>
<feature type="domain" description="PHD-type" evidence="12">
    <location>
        <begin position="457"/>
        <end position="514"/>
    </location>
</feature>
<feature type="region of interest" description="Disordered" evidence="11">
    <location>
        <begin position="84"/>
        <end position="103"/>
    </location>
</feature>
<evidence type="ECO:0000256" key="2">
    <source>
        <dbReference type="ARBA" id="ARBA00007269"/>
    </source>
</evidence>
<dbReference type="RefSeq" id="XP_006818524.1">
    <property type="nucleotide sequence ID" value="XM_006818461.1"/>
</dbReference>
<feature type="compositionally biased region" description="Polar residues" evidence="11">
    <location>
        <begin position="142"/>
        <end position="154"/>
    </location>
</feature>
<dbReference type="SMART" id="SM00393">
    <property type="entry name" value="R3H"/>
    <property type="match status" value="1"/>
</dbReference>
<feature type="compositionally biased region" description="Polar residues" evidence="11">
    <location>
        <begin position="413"/>
        <end position="423"/>
    </location>
</feature>
<dbReference type="InterPro" id="IPR034078">
    <property type="entry name" value="NFX1_fam"/>
</dbReference>
<dbReference type="Gene3D" id="3.30.1370.50">
    <property type="entry name" value="R3H-like domain"/>
    <property type="match status" value="1"/>
</dbReference>
<keyword evidence="5 10" id="KW-0863">Zinc-finger</keyword>
<dbReference type="PROSITE" id="PS50089">
    <property type="entry name" value="ZF_RING_2"/>
    <property type="match status" value="1"/>
</dbReference>
<keyword evidence="6" id="KW-0862">Zinc</keyword>
<evidence type="ECO:0000259" key="14">
    <source>
        <dbReference type="PROSITE" id="PS51061"/>
    </source>
</evidence>
<protein>
    <submittedName>
        <fullName evidence="16">Transcriptional repressor NF-X1-like</fullName>
    </submittedName>
</protein>
<gene>
    <name evidence="16" type="primary">LOC100372172</name>
</gene>
<dbReference type="PROSITE" id="PS51061">
    <property type="entry name" value="R3H"/>
    <property type="match status" value="1"/>
</dbReference>
<evidence type="ECO:0000256" key="11">
    <source>
        <dbReference type="SAM" id="MobiDB-lite"/>
    </source>
</evidence>
<dbReference type="CDD" id="cd16696">
    <property type="entry name" value="RING-CH-C4HC3_NFX1"/>
    <property type="match status" value="1"/>
</dbReference>
<feature type="domain" description="RING-type" evidence="13">
    <location>
        <begin position="460"/>
        <end position="512"/>
    </location>
</feature>
<feature type="region of interest" description="Disordered" evidence="11">
    <location>
        <begin position="1"/>
        <end position="21"/>
    </location>
</feature>
<evidence type="ECO:0000256" key="9">
    <source>
        <dbReference type="ARBA" id="ARBA00023242"/>
    </source>
</evidence>
<dbReference type="Proteomes" id="UP000694865">
    <property type="component" value="Unplaced"/>
</dbReference>
<evidence type="ECO:0000256" key="1">
    <source>
        <dbReference type="ARBA" id="ARBA00004123"/>
    </source>
</evidence>
<feature type="compositionally biased region" description="Polar residues" evidence="11">
    <location>
        <begin position="109"/>
        <end position="130"/>
    </location>
</feature>
<evidence type="ECO:0000256" key="5">
    <source>
        <dbReference type="ARBA" id="ARBA00022771"/>
    </source>
</evidence>
<feature type="compositionally biased region" description="Polar residues" evidence="11">
    <location>
        <begin position="347"/>
        <end position="356"/>
    </location>
</feature>
<feature type="compositionally biased region" description="Basic and acidic residues" evidence="11">
    <location>
        <begin position="383"/>
        <end position="400"/>
    </location>
</feature>
<keyword evidence="9" id="KW-0539">Nucleus</keyword>
<evidence type="ECO:0000313" key="16">
    <source>
        <dbReference type="RefSeq" id="XP_006818524.1"/>
    </source>
</evidence>
<feature type="domain" description="R3H" evidence="14">
    <location>
        <begin position="1101"/>
        <end position="1169"/>
    </location>
</feature>
<dbReference type="Pfam" id="PF01424">
    <property type="entry name" value="R3H"/>
    <property type="match status" value="1"/>
</dbReference>
<dbReference type="SUPFAM" id="SSF82708">
    <property type="entry name" value="R3H domain"/>
    <property type="match status" value="1"/>
</dbReference>
<feature type="region of interest" description="Disordered" evidence="11">
    <location>
        <begin position="203"/>
        <end position="425"/>
    </location>
</feature>
<evidence type="ECO:0000313" key="15">
    <source>
        <dbReference type="Proteomes" id="UP000694865"/>
    </source>
</evidence>
<dbReference type="PANTHER" id="PTHR12360">
    <property type="entry name" value="NUCLEAR TRANSCRIPTION FACTOR, X-BOX BINDING 1 NFX1"/>
    <property type="match status" value="1"/>
</dbReference>
<feature type="compositionally biased region" description="Basic and acidic residues" evidence="11">
    <location>
        <begin position="270"/>
        <end position="319"/>
    </location>
</feature>
<evidence type="ECO:0000259" key="13">
    <source>
        <dbReference type="PROSITE" id="PS50089"/>
    </source>
</evidence>
<dbReference type="InterPro" id="IPR036867">
    <property type="entry name" value="R3H_dom_sf"/>
</dbReference>
<comment type="similarity">
    <text evidence="2">Belongs to the NFX1 family.</text>
</comment>
<keyword evidence="15" id="KW-1185">Reference proteome</keyword>
<dbReference type="GeneID" id="100372172"/>
<dbReference type="SMART" id="SM00438">
    <property type="entry name" value="ZnF_NFX"/>
    <property type="match status" value="9"/>
</dbReference>
<dbReference type="InterPro" id="IPR019787">
    <property type="entry name" value="Znf_PHD-finger"/>
</dbReference>
<evidence type="ECO:0000256" key="10">
    <source>
        <dbReference type="PROSITE-ProRule" id="PRU00175"/>
    </source>
</evidence>
<evidence type="ECO:0000259" key="12">
    <source>
        <dbReference type="PROSITE" id="PS50016"/>
    </source>
</evidence>
<dbReference type="InterPro" id="IPR000967">
    <property type="entry name" value="Znf_NFX1"/>
</dbReference>
<dbReference type="InterPro" id="IPR001841">
    <property type="entry name" value="Znf_RING"/>
</dbReference>
<evidence type="ECO:0000256" key="4">
    <source>
        <dbReference type="ARBA" id="ARBA00022737"/>
    </source>
</evidence>
<feature type="region of interest" description="Disordered" evidence="11">
    <location>
        <begin position="109"/>
        <end position="159"/>
    </location>
</feature>
<dbReference type="PANTHER" id="PTHR12360:SF12">
    <property type="entry name" value="TRANSCRIPTIONAL REPRESSOR NF-X1"/>
    <property type="match status" value="1"/>
</dbReference>
<feature type="compositionally biased region" description="Basic and acidic residues" evidence="11">
    <location>
        <begin position="328"/>
        <end position="346"/>
    </location>
</feature>
<organism evidence="15 16">
    <name type="scientific">Saccoglossus kowalevskii</name>
    <name type="common">Acorn worm</name>
    <dbReference type="NCBI Taxonomy" id="10224"/>
    <lineage>
        <taxon>Eukaryota</taxon>
        <taxon>Metazoa</taxon>
        <taxon>Hemichordata</taxon>
        <taxon>Enteropneusta</taxon>
        <taxon>Harrimaniidae</taxon>
        <taxon>Saccoglossus</taxon>
    </lineage>
</organism>
<evidence type="ECO:0000256" key="7">
    <source>
        <dbReference type="ARBA" id="ARBA00023015"/>
    </source>
</evidence>
<dbReference type="CDD" id="cd06008">
    <property type="entry name" value="NF-X1-zinc-finger"/>
    <property type="match status" value="7"/>
</dbReference>
<keyword evidence="4" id="KW-0677">Repeat</keyword>
<dbReference type="Pfam" id="PF01422">
    <property type="entry name" value="zf-NF-X1"/>
    <property type="match status" value="6"/>
</dbReference>
<evidence type="ECO:0000256" key="6">
    <source>
        <dbReference type="ARBA" id="ARBA00022833"/>
    </source>
</evidence>
<keyword evidence="8" id="KW-0804">Transcription</keyword>
<comment type="subcellular location">
    <subcellularLocation>
        <location evidence="1">Nucleus</location>
    </subcellularLocation>
</comment>
<feature type="compositionally biased region" description="Polar residues" evidence="11">
    <location>
        <begin position="1"/>
        <end position="10"/>
    </location>
</feature>
<evidence type="ECO:0000256" key="3">
    <source>
        <dbReference type="ARBA" id="ARBA00022723"/>
    </source>
</evidence>
<feature type="compositionally biased region" description="Basic and acidic residues" evidence="11">
    <location>
        <begin position="213"/>
        <end position="239"/>
    </location>
</feature>
<accession>A0ABM0MET3</accession>
<evidence type="ECO:0000256" key="8">
    <source>
        <dbReference type="ARBA" id="ARBA00023163"/>
    </source>
</evidence>
<keyword evidence="3" id="KW-0479">Metal-binding</keyword>
<sequence>MTDSDQTGRNTHYGAYSEQVPFETNDQQMTTFPANPHQPSGHSLQYFEPPSYNSYPQHYYRQPVIQPMQYNVPGYHYPPNYNPSSGGYHTGGHAHQQAGFTTGNNMHQPYVQSNHHGQFNNRRGWNSRSNKSWRRPNDPTEQDSMSRASTSRETGNVFEPNYAEWREDLGEYRNSQHTYGARPKYNYRGRGRTVDSILQHEGGYTEEQQAETSETKVSSDSELTENERRNSDRMAKSCEEIDTMVSRKNKEKHDKELIRQGKFHYSSRQPPERHQYDRLTESNFGKNEDKRINGEKKWRNKAKGKESKLSNEDLRSGSDKHRRRRRSLSFERLRRSRSGSHERPGDEQNTPSQVEMVSSDVPQGVGGSASKDRQSAKANWTRRPQDTRFKDAKSADSDKNTHKKSGKGKYLNCLSSPRSNSSENLHREAGGIKSFHSATTSAESQTGSMIEALSDGTYECMVCCDAIKCQSAVWSCQGCYTVFHLHCIRKWARSPVARRQGNADGWRCPACQNVCAKIPSVYECFCGKVRDPNWVRTETAHSCGELCKKKRSNTPCPHQCNILCHPGPCPSCPITITKKCVCGKSEKPIRCGTVSAIHCDAICGKTLNCGLHSCEEVCHAASCKDCTVMNKQECYCGRSNREVVCGTKMEPPGDGPGFFSCQEKCARQLSCNNHTCEKLCHPGPCGSCSFLPSSVTHCPCGQTPLSSLLPGGKTRTSCTDPIPTCDNICNKKLTCGTADKPHACQYTCHDGVCGPCTGISTVNCRCGYTDKDIPCAEFAVTSQPPSCDKRCNKKRQCGRHRCHQRCCVDKDHKCPVVCGRKLSCGLHRCEEPCHTGNCEQCWQAGFDELPCHCGIEIIFPPIPCGTKPPECNQPCSRQHDCEHPIMHNCHSDERCPPCTQLVQRRCMGGHELRSNIACHIKDISCGRPCGKELPCKQHKCLKTCHKGECDGEICTQPCLVRRQECGHPCGAPCHPGKQCPKLSCKTQILITCKCGNRSEKTSCMQGGDDVQMAQAFQRLATSQLASKMKDIQSGQTVDISNLMQIKDGHKQRQLECTVDCAVMERNRRFAEALNIGDANLSSKAGVPDYSQFLKEQARKNPAFVASVERDLSNLVQALQQIKQNKKSHSFTSMTRDHRQVIHELAEHYKCETMSYDPEPKRSTVATAIRNRSYIPAVTLTSLIQNEMHPKAPTPIPHVCKEDDIRMSVQASKQSTDLFDKKKPAVIDYFDMVQ</sequence>